<name>A0ABD5B324_ELIMR</name>
<comment type="caution">
    <text evidence="1">The sequence shown here is derived from an EMBL/GenBank/DDBJ whole genome shotgun (WGS) entry which is preliminary data.</text>
</comment>
<reference evidence="1 2" key="1">
    <citation type="submission" date="2023-06" db="EMBL/GenBank/DDBJ databases">
        <title>Nosocomial Elizabethkingia miricola genome.</title>
        <authorList>
            <person name="Morgado S."/>
            <person name="Fonseca E."/>
            <person name="Freitas F."/>
            <person name="Vicente A.C."/>
        </authorList>
    </citation>
    <scope>NUCLEOTIDE SEQUENCE [LARGE SCALE GENOMIC DNA]</scope>
    <source>
        <strain evidence="1 2">EM15</strain>
    </source>
</reference>
<sequence>MVYNLSIQEAQTLFELATQLHDSINSIEDPDFGKVATSNILMGLSIELYLKSFMLAARNEGAVRGHRLDELFNEFPPIFQDDMRRNYQALSGGETLIMLGFKLSETCPTDRPNSDDDNESFTTLDEAIRSVANIFVTSRYFFEEVNNRDWAIVTYYYNVASRIAESIKTTLEKFLAGGFRES</sequence>
<protein>
    <recommendedName>
        <fullName evidence="3">HEPN domain-containing protein</fullName>
    </recommendedName>
</protein>
<dbReference type="Proteomes" id="UP001239265">
    <property type="component" value="Unassembled WGS sequence"/>
</dbReference>
<accession>A0ABD5B324</accession>
<organism evidence="1 2">
    <name type="scientific">Elizabethkingia miricola</name>
    <name type="common">Chryseobacterium miricola</name>
    <dbReference type="NCBI Taxonomy" id="172045"/>
    <lineage>
        <taxon>Bacteria</taxon>
        <taxon>Pseudomonadati</taxon>
        <taxon>Bacteroidota</taxon>
        <taxon>Flavobacteriia</taxon>
        <taxon>Flavobacteriales</taxon>
        <taxon>Weeksellaceae</taxon>
        <taxon>Elizabethkingia</taxon>
    </lineage>
</organism>
<evidence type="ECO:0000313" key="1">
    <source>
        <dbReference type="EMBL" id="MDQ8748309.1"/>
    </source>
</evidence>
<evidence type="ECO:0000313" key="2">
    <source>
        <dbReference type="Proteomes" id="UP001239265"/>
    </source>
</evidence>
<dbReference type="EMBL" id="JAUCQJ010000002">
    <property type="protein sequence ID" value="MDQ8748309.1"/>
    <property type="molecule type" value="Genomic_DNA"/>
</dbReference>
<evidence type="ECO:0008006" key="3">
    <source>
        <dbReference type="Google" id="ProtNLM"/>
    </source>
</evidence>
<proteinExistence type="predicted"/>
<dbReference type="AlphaFoldDB" id="A0ABD5B324"/>
<gene>
    <name evidence="1" type="ORF">QT385_06650</name>
</gene>
<dbReference type="RefSeq" id="WP_078795318.1">
    <property type="nucleotide sequence ID" value="NZ_CP040516.1"/>
</dbReference>